<dbReference type="Pfam" id="PF13679">
    <property type="entry name" value="Methyltransf_32"/>
    <property type="match status" value="1"/>
</dbReference>
<dbReference type="PANTHER" id="PTHR13369:SF0">
    <property type="entry name" value="GLUTATHIONE S-TRANSFERASE C-TERMINAL DOMAIN-CONTAINING PROTEIN"/>
    <property type="match status" value="1"/>
</dbReference>
<sequence length="402" mass="42961">MGHGSRSRRRDEAEGDDTSDAAREEAREKQREHKHRQRRRKIERRHAAVNEILSRIAPPSRASFTALEDVPAWCDGNPIEWSSIGPSCDPASMANDGEEATMRGDDANKGASAIVAAAAKPPVVNLRAMRKRWQVESFAVVLRELERERAARDDADTLPPMRVVDFGAGSGNLILPLSKCFPDMRFTAVEMKRRSAELLERRAAAAGLTNVDVVVDMIEKTSFDFDVGVALHACGNATDFTIARCLAAGAAFAVSPCCIGKLKFSLAGGSSFSATNKDWTTKGGDGDGDGDQVVCPVITHPRSKWMAEQLAGPGDFAALAQAADTGHGDGANADTITDLGARAKMNVELDRAEAAREAGYSVESLKLIRAADAPPNKSDLLVGVPASRAGALKRLRPLVSCS</sequence>
<dbReference type="KEGG" id="mis:MICPUN_58631"/>
<dbReference type="AlphaFoldDB" id="C1E6D8"/>
<feature type="compositionally biased region" description="Basic residues" evidence="1">
    <location>
        <begin position="32"/>
        <end position="44"/>
    </location>
</feature>
<feature type="domain" description="Methyltransferase" evidence="2">
    <location>
        <begin position="130"/>
        <end position="262"/>
    </location>
</feature>
<dbReference type="OrthoDB" id="206598at2759"/>
<dbReference type="EMBL" id="CP001326">
    <property type="protein sequence ID" value="ACO63794.1"/>
    <property type="molecule type" value="Genomic_DNA"/>
</dbReference>
<dbReference type="RefSeq" id="XP_002502536.1">
    <property type="nucleotide sequence ID" value="XM_002502490.1"/>
</dbReference>
<dbReference type="SUPFAM" id="SSF53335">
    <property type="entry name" value="S-adenosyl-L-methionine-dependent methyltransferases"/>
    <property type="match status" value="1"/>
</dbReference>
<keyword evidence="4" id="KW-1185">Reference proteome</keyword>
<evidence type="ECO:0000256" key="1">
    <source>
        <dbReference type="SAM" id="MobiDB-lite"/>
    </source>
</evidence>
<dbReference type="OMA" id="PCCTAKS"/>
<dbReference type="InterPro" id="IPR029063">
    <property type="entry name" value="SAM-dependent_MTases_sf"/>
</dbReference>
<feature type="compositionally biased region" description="Basic and acidic residues" evidence="1">
    <location>
        <begin position="20"/>
        <end position="31"/>
    </location>
</feature>
<accession>C1E6D8</accession>
<name>C1E6D8_MICCC</name>
<evidence type="ECO:0000313" key="4">
    <source>
        <dbReference type="Proteomes" id="UP000002009"/>
    </source>
</evidence>
<dbReference type="Gene3D" id="3.40.50.150">
    <property type="entry name" value="Vaccinia Virus protein VP39"/>
    <property type="match status" value="1"/>
</dbReference>
<dbReference type="GO" id="GO:0005737">
    <property type="term" value="C:cytoplasm"/>
    <property type="evidence" value="ECO:0007669"/>
    <property type="project" value="TreeGrafter"/>
</dbReference>
<evidence type="ECO:0000259" key="2">
    <source>
        <dbReference type="Pfam" id="PF13679"/>
    </source>
</evidence>
<feature type="region of interest" description="Disordered" evidence="1">
    <location>
        <begin position="1"/>
        <end position="45"/>
    </location>
</feature>
<dbReference type="eggNOG" id="ENOG502QUFE">
    <property type="taxonomic scope" value="Eukaryota"/>
</dbReference>
<dbReference type="Proteomes" id="UP000002009">
    <property type="component" value="Chromosome 5"/>
</dbReference>
<dbReference type="InterPro" id="IPR025714">
    <property type="entry name" value="Methyltranfer_dom"/>
</dbReference>
<dbReference type="STRING" id="296587.C1E6D8"/>
<dbReference type="GeneID" id="8243822"/>
<evidence type="ECO:0000313" key="3">
    <source>
        <dbReference type="EMBL" id="ACO63794.1"/>
    </source>
</evidence>
<organism evidence="3 4">
    <name type="scientific">Micromonas commoda (strain RCC299 / NOUM17 / CCMP2709)</name>
    <name type="common">Picoplanktonic green alga</name>
    <dbReference type="NCBI Taxonomy" id="296587"/>
    <lineage>
        <taxon>Eukaryota</taxon>
        <taxon>Viridiplantae</taxon>
        <taxon>Chlorophyta</taxon>
        <taxon>Mamiellophyceae</taxon>
        <taxon>Mamiellales</taxon>
        <taxon>Mamiellaceae</taxon>
        <taxon>Micromonas</taxon>
    </lineage>
</organism>
<reference evidence="3 4" key="1">
    <citation type="journal article" date="2009" name="Science">
        <title>Green evolution and dynamic adaptations revealed by genomes of the marine picoeukaryotes Micromonas.</title>
        <authorList>
            <person name="Worden A.Z."/>
            <person name="Lee J.H."/>
            <person name="Mock T."/>
            <person name="Rouze P."/>
            <person name="Simmons M.P."/>
            <person name="Aerts A.L."/>
            <person name="Allen A.E."/>
            <person name="Cuvelier M.L."/>
            <person name="Derelle E."/>
            <person name="Everett M.V."/>
            <person name="Foulon E."/>
            <person name="Grimwood J."/>
            <person name="Gundlach H."/>
            <person name="Henrissat B."/>
            <person name="Napoli C."/>
            <person name="McDonald S.M."/>
            <person name="Parker M.S."/>
            <person name="Rombauts S."/>
            <person name="Salamov A."/>
            <person name="Von Dassow P."/>
            <person name="Badger J.H."/>
            <person name="Coutinho P.M."/>
            <person name="Demir E."/>
            <person name="Dubchak I."/>
            <person name="Gentemann C."/>
            <person name="Eikrem W."/>
            <person name="Gready J.E."/>
            <person name="John U."/>
            <person name="Lanier W."/>
            <person name="Lindquist E.A."/>
            <person name="Lucas S."/>
            <person name="Mayer K.F."/>
            <person name="Moreau H."/>
            <person name="Not F."/>
            <person name="Otillar R."/>
            <person name="Panaud O."/>
            <person name="Pangilinan J."/>
            <person name="Paulsen I."/>
            <person name="Piegu B."/>
            <person name="Poliakov A."/>
            <person name="Robbens S."/>
            <person name="Schmutz J."/>
            <person name="Toulza E."/>
            <person name="Wyss T."/>
            <person name="Zelensky A."/>
            <person name="Zhou K."/>
            <person name="Armbrust E.V."/>
            <person name="Bhattacharya D."/>
            <person name="Goodenough U.W."/>
            <person name="Van de Peer Y."/>
            <person name="Grigoriev I.V."/>
        </authorList>
    </citation>
    <scope>NUCLEOTIDE SEQUENCE [LARGE SCALE GENOMIC DNA]</scope>
    <source>
        <strain evidence="4">RCC299 / NOUM17</strain>
    </source>
</reference>
<dbReference type="InParanoid" id="C1E6D8"/>
<proteinExistence type="predicted"/>
<protein>
    <recommendedName>
        <fullName evidence="2">Methyltransferase domain-containing protein</fullName>
    </recommendedName>
</protein>
<gene>
    <name evidence="3" type="ORF">MICPUN_58631</name>
</gene>
<dbReference type="CDD" id="cd02440">
    <property type="entry name" value="AdoMet_MTases"/>
    <property type="match status" value="1"/>
</dbReference>
<dbReference type="PANTHER" id="PTHR13369">
    <property type="match status" value="1"/>
</dbReference>